<protein>
    <submittedName>
        <fullName evidence="2">Uncharacterized protein</fullName>
    </submittedName>
</protein>
<feature type="compositionally biased region" description="Polar residues" evidence="1">
    <location>
        <begin position="499"/>
        <end position="531"/>
    </location>
</feature>
<feature type="compositionally biased region" description="Polar residues" evidence="1">
    <location>
        <begin position="305"/>
        <end position="359"/>
    </location>
</feature>
<feature type="non-terminal residue" evidence="2">
    <location>
        <position position="644"/>
    </location>
</feature>
<evidence type="ECO:0000256" key="1">
    <source>
        <dbReference type="SAM" id="MobiDB-lite"/>
    </source>
</evidence>
<feature type="region of interest" description="Disordered" evidence="1">
    <location>
        <begin position="1"/>
        <end position="56"/>
    </location>
</feature>
<feature type="compositionally biased region" description="Basic and acidic residues" evidence="1">
    <location>
        <begin position="288"/>
        <end position="299"/>
    </location>
</feature>
<evidence type="ECO:0000313" key="2">
    <source>
        <dbReference type="EMBL" id="JAS97644.1"/>
    </source>
</evidence>
<feature type="region of interest" description="Disordered" evidence="1">
    <location>
        <begin position="499"/>
        <end position="533"/>
    </location>
</feature>
<gene>
    <name evidence="2" type="ORF">g.48949</name>
</gene>
<proteinExistence type="predicted"/>
<feature type="region of interest" description="Disordered" evidence="1">
    <location>
        <begin position="102"/>
        <end position="142"/>
    </location>
</feature>
<dbReference type="AlphaFoldDB" id="A0A1B6JEK2"/>
<feature type="non-terminal residue" evidence="2">
    <location>
        <position position="1"/>
    </location>
</feature>
<feature type="compositionally biased region" description="Basic and acidic residues" evidence="1">
    <location>
        <begin position="45"/>
        <end position="55"/>
    </location>
</feature>
<feature type="region of interest" description="Disordered" evidence="1">
    <location>
        <begin position="246"/>
        <end position="375"/>
    </location>
</feature>
<feature type="compositionally biased region" description="Polar residues" evidence="1">
    <location>
        <begin position="104"/>
        <end position="116"/>
    </location>
</feature>
<sequence>VSDNDKTSATSESVKQSNCTKHRRSSDILNETDVKSLTKKTSGTKIDKRVSETDKNSVTLESVKQLKCSEVMKPSDISNQTAIKSLVKKTSTKIDEHISDIDKTSTTSESVKQSNCTKRRKSSISNQTAIKSQRKETSDTKIDEHVSDINKTLIASKCSEIRSAEHITNKNKIQDILGTKINVRMLDKNTISITPGSEKQSVITVNSVDSTKINNNNIFAVNSKSIEHDQTVLDYLKIMPSKKKTNYCGDKKPEKLNKNSCNSLKHPKDKKGVSADGNINASKVARLTLHDKTSMRENDPELNGVQVNDSETSSTTNKEIPNTPNEVTQQNSQDHGQQLNSESVLISEQKSLNTKQVVSNKPAEPSPIEKTSKDKSRVDLKALPCGCQNICTCNFNNLDETVSTTKETYTSELSVIERNSDSRTEANVCTGNKGEVEGERIEVRITRTKRQKLCLCNEKVCICHFENLPTSPLQLRSTRSSRKGDFTLTLVQSHPAECKTSTAEQHTLKNVPTDNPEESNFVNSQPKPQKQISERRKAYMRARQSRNQRFRRQRKAEMMRMANAAKYNWVGTNPATFKVPYYNNPYTLKKQQYWKAVAPQHHRPFIRIKDFARENNFRRGKFYNRFRDSESIARGPRLDTIGNG</sequence>
<feature type="compositionally biased region" description="Polar residues" evidence="1">
    <location>
        <begin position="7"/>
        <end position="19"/>
    </location>
</feature>
<feature type="compositionally biased region" description="Basic and acidic residues" evidence="1">
    <location>
        <begin position="133"/>
        <end position="142"/>
    </location>
</feature>
<accession>A0A1B6JEK2</accession>
<organism evidence="2">
    <name type="scientific">Homalodisca liturata</name>
    <dbReference type="NCBI Taxonomy" id="320908"/>
    <lineage>
        <taxon>Eukaryota</taxon>
        <taxon>Metazoa</taxon>
        <taxon>Ecdysozoa</taxon>
        <taxon>Arthropoda</taxon>
        <taxon>Hexapoda</taxon>
        <taxon>Insecta</taxon>
        <taxon>Pterygota</taxon>
        <taxon>Neoptera</taxon>
        <taxon>Paraneoptera</taxon>
        <taxon>Hemiptera</taxon>
        <taxon>Auchenorrhyncha</taxon>
        <taxon>Membracoidea</taxon>
        <taxon>Cicadellidae</taxon>
        <taxon>Cicadellinae</taxon>
        <taxon>Proconiini</taxon>
        <taxon>Homalodisca</taxon>
    </lineage>
</organism>
<dbReference type="EMBL" id="GECU01010062">
    <property type="protein sequence ID" value="JAS97644.1"/>
    <property type="molecule type" value="Transcribed_RNA"/>
</dbReference>
<name>A0A1B6JEK2_9HEMI</name>
<reference evidence="2" key="1">
    <citation type="submission" date="2015-11" db="EMBL/GenBank/DDBJ databases">
        <title>De novo transcriptome assembly of four potential Pierce s Disease insect vectors from Arizona vineyards.</title>
        <authorList>
            <person name="Tassone E.E."/>
        </authorList>
    </citation>
    <scope>NUCLEOTIDE SEQUENCE</scope>
</reference>